<dbReference type="InterPro" id="IPR036390">
    <property type="entry name" value="WH_DNA-bd_sf"/>
</dbReference>
<dbReference type="PANTHER" id="PTHR30419">
    <property type="entry name" value="HTH-TYPE TRANSCRIPTIONAL REGULATOR YBHD"/>
    <property type="match status" value="1"/>
</dbReference>
<dbReference type="InterPro" id="IPR050950">
    <property type="entry name" value="HTH-type_LysR_regulators"/>
</dbReference>
<gene>
    <name evidence="6" type="ORF">CVS27_17555</name>
</gene>
<dbReference type="InterPro" id="IPR005119">
    <property type="entry name" value="LysR_subst-bd"/>
</dbReference>
<dbReference type="EMBL" id="PPXC01000017">
    <property type="protein sequence ID" value="POH72128.1"/>
    <property type="molecule type" value="Genomic_DNA"/>
</dbReference>
<dbReference type="GO" id="GO:0003677">
    <property type="term" value="F:DNA binding"/>
    <property type="evidence" value="ECO:0007669"/>
    <property type="project" value="UniProtKB-KW"/>
</dbReference>
<name>A0A2S3ZSC3_ARTGL</name>
<dbReference type="Gene3D" id="1.10.10.10">
    <property type="entry name" value="Winged helix-like DNA-binding domain superfamily/Winged helix DNA-binding domain"/>
    <property type="match status" value="1"/>
</dbReference>
<organism evidence="6 7">
    <name type="scientific">Arthrobacter glacialis</name>
    <dbReference type="NCBI Taxonomy" id="1664"/>
    <lineage>
        <taxon>Bacteria</taxon>
        <taxon>Bacillati</taxon>
        <taxon>Actinomycetota</taxon>
        <taxon>Actinomycetes</taxon>
        <taxon>Micrococcales</taxon>
        <taxon>Micrococcaceae</taxon>
        <taxon>Arthrobacter</taxon>
    </lineage>
</organism>
<sequence>MELGQLRALREVQARGSIAAAALALHVTASSVSQQLSALQRSAGTALTYKAGRRTALTPAGLALCRAAVEVEIALARADAAVGVFKDDTAETLNVAAFHSAALAFFGPLEQALLASSGPQLHLADADVAQQDFAALTADHDVVIAHRLPNSEPWPEWVHVTPLAYEPLDIAVSAGHRLAALKEARPHDLRGERWVSVHRGFPLEGAIEMIGTLAGEEVVVAHRINEFFVAASLVERGDCVSLMPRYTINRNLFTQLVLIPLREPRLGRRIDILTRPEAMERAGVVQTIAALQKLMEELLEINPPPGPILLNHV</sequence>
<comment type="caution">
    <text evidence="6">The sequence shown here is derived from an EMBL/GenBank/DDBJ whole genome shotgun (WGS) entry which is preliminary data.</text>
</comment>
<dbReference type="Gene3D" id="3.40.190.10">
    <property type="entry name" value="Periplasmic binding protein-like II"/>
    <property type="match status" value="2"/>
</dbReference>
<protein>
    <submittedName>
        <fullName evidence="6">LysR family transcriptional regulator</fullName>
    </submittedName>
</protein>
<comment type="similarity">
    <text evidence="1">Belongs to the LysR transcriptional regulatory family.</text>
</comment>
<dbReference type="InterPro" id="IPR000847">
    <property type="entry name" value="LysR_HTH_N"/>
</dbReference>
<dbReference type="Proteomes" id="UP000237061">
    <property type="component" value="Unassembled WGS sequence"/>
</dbReference>
<dbReference type="CDD" id="cd05466">
    <property type="entry name" value="PBP2_LTTR_substrate"/>
    <property type="match status" value="1"/>
</dbReference>
<evidence type="ECO:0000256" key="4">
    <source>
        <dbReference type="ARBA" id="ARBA00023163"/>
    </source>
</evidence>
<keyword evidence="4" id="KW-0804">Transcription</keyword>
<keyword evidence="3" id="KW-0238">DNA-binding</keyword>
<evidence type="ECO:0000313" key="6">
    <source>
        <dbReference type="EMBL" id="POH72128.1"/>
    </source>
</evidence>
<dbReference type="RefSeq" id="WP_103467147.1">
    <property type="nucleotide sequence ID" value="NZ_PPXB01000018.1"/>
</dbReference>
<dbReference type="AlphaFoldDB" id="A0A2S3ZSC3"/>
<keyword evidence="2" id="KW-0805">Transcription regulation</keyword>
<dbReference type="PANTHER" id="PTHR30419:SF8">
    <property type="entry name" value="NITROGEN ASSIMILATION TRANSCRIPTIONAL ACTIVATOR-RELATED"/>
    <property type="match status" value="1"/>
</dbReference>
<keyword evidence="7" id="KW-1185">Reference proteome</keyword>
<feature type="domain" description="HTH lysR-type" evidence="5">
    <location>
        <begin position="1"/>
        <end position="58"/>
    </location>
</feature>
<dbReference type="Pfam" id="PF03466">
    <property type="entry name" value="LysR_substrate"/>
    <property type="match status" value="1"/>
</dbReference>
<proteinExistence type="inferred from homology"/>
<reference evidence="6 7" key="1">
    <citation type="submission" date="2018-01" db="EMBL/GenBank/DDBJ databases">
        <title>Arthrobacter sp. nov., from glaciers in China.</title>
        <authorList>
            <person name="Liu Q."/>
            <person name="Xin Y.-H."/>
        </authorList>
    </citation>
    <scope>NUCLEOTIDE SEQUENCE [LARGE SCALE GENOMIC DNA]</scope>
    <source>
        <strain evidence="6 7">HLT2-12-2</strain>
    </source>
</reference>
<dbReference type="GO" id="GO:0005829">
    <property type="term" value="C:cytosol"/>
    <property type="evidence" value="ECO:0007669"/>
    <property type="project" value="TreeGrafter"/>
</dbReference>
<dbReference type="GO" id="GO:0003700">
    <property type="term" value="F:DNA-binding transcription factor activity"/>
    <property type="evidence" value="ECO:0007669"/>
    <property type="project" value="InterPro"/>
</dbReference>
<dbReference type="OrthoDB" id="4131546at2"/>
<dbReference type="PROSITE" id="PS50931">
    <property type="entry name" value="HTH_LYSR"/>
    <property type="match status" value="1"/>
</dbReference>
<dbReference type="SUPFAM" id="SSF53850">
    <property type="entry name" value="Periplasmic binding protein-like II"/>
    <property type="match status" value="1"/>
</dbReference>
<evidence type="ECO:0000256" key="2">
    <source>
        <dbReference type="ARBA" id="ARBA00023015"/>
    </source>
</evidence>
<dbReference type="InterPro" id="IPR036388">
    <property type="entry name" value="WH-like_DNA-bd_sf"/>
</dbReference>
<evidence type="ECO:0000313" key="7">
    <source>
        <dbReference type="Proteomes" id="UP000237061"/>
    </source>
</evidence>
<evidence type="ECO:0000256" key="3">
    <source>
        <dbReference type="ARBA" id="ARBA00023125"/>
    </source>
</evidence>
<evidence type="ECO:0000256" key="1">
    <source>
        <dbReference type="ARBA" id="ARBA00009437"/>
    </source>
</evidence>
<accession>A0A2S3ZSC3</accession>
<evidence type="ECO:0000259" key="5">
    <source>
        <dbReference type="PROSITE" id="PS50931"/>
    </source>
</evidence>
<dbReference type="Pfam" id="PF00126">
    <property type="entry name" value="HTH_1"/>
    <property type="match status" value="1"/>
</dbReference>
<dbReference type="SUPFAM" id="SSF46785">
    <property type="entry name" value="Winged helix' DNA-binding domain"/>
    <property type="match status" value="1"/>
</dbReference>